<dbReference type="NCBIfam" id="TIGR01460">
    <property type="entry name" value="HAD-SF-IIA"/>
    <property type="match status" value="1"/>
</dbReference>
<evidence type="ECO:0000256" key="1">
    <source>
        <dbReference type="ARBA" id="ARBA00022729"/>
    </source>
</evidence>
<evidence type="ECO:0000313" key="4">
    <source>
        <dbReference type="Proteomes" id="UP001497497"/>
    </source>
</evidence>
<dbReference type="InterPro" id="IPR036412">
    <property type="entry name" value="HAD-like_sf"/>
</dbReference>
<name>A0AAV2HVP3_LYMST</name>
<accession>A0AAV2HVP3</accession>
<protein>
    <recommendedName>
        <fullName evidence="2">Haloacid dehalogenase-like hydrolase domain-containing 5</fullName>
    </recommendedName>
</protein>
<dbReference type="SUPFAM" id="SSF56784">
    <property type="entry name" value="HAD-like"/>
    <property type="match status" value="1"/>
</dbReference>
<dbReference type="GO" id="GO:0046474">
    <property type="term" value="P:glycerophospholipid biosynthetic process"/>
    <property type="evidence" value="ECO:0007669"/>
    <property type="project" value="TreeGrafter"/>
</dbReference>
<dbReference type="NCBIfam" id="TIGR01456">
    <property type="entry name" value="CECR5"/>
    <property type="match status" value="1"/>
</dbReference>
<dbReference type="Gene3D" id="3.40.50.1000">
    <property type="entry name" value="HAD superfamily/HAD-like"/>
    <property type="match status" value="2"/>
</dbReference>
<dbReference type="EMBL" id="CAXITT010000264">
    <property type="protein sequence ID" value="CAL1537490.1"/>
    <property type="molecule type" value="Genomic_DNA"/>
</dbReference>
<sequence length="460" mass="52101">MACRRALRAHSQSRQLSIVHNHIFRLIKDAGSSARTFHSQRTLANKCQFGFLFDIDGVIVRGRKPLPLAKDAFQLLTENGKFKVPTLFVTNAGNSLRTRKAQQLSEWLGIEVSEDQVVMSHSPLKMFRQFHDKHVLVNGQGPIKEIAHNIGFTRVTTTEELAHRFPDLDKMDHQRKKAAPCAFEEYFPKLEAVILFGEPVRWEGPLQLIIDVLLTSGKPSDDVSEIPYPHIPVMACNMDLLWMSEHKIPRLGHGCFMNALEGLYQKITGKELKYTALIGKPSEITYHHADYLLTQQAKMMGVQHIRRIYCVGDNPTTDIYGGNLYNRYLQRRKSSNNGQVQTKKVRVASHRADAEFLDEASDDDDDDLDMSEFDSAANIRVIKSLEEDTLGVEKASSCETILVCTGVFRESTDFVSFAGSRISNHNHRDFVIDPMLTHPNHVVPNVLEAVKLVFEKETFA</sequence>
<evidence type="ECO:0000256" key="2">
    <source>
        <dbReference type="ARBA" id="ARBA00069384"/>
    </source>
</evidence>
<dbReference type="PANTHER" id="PTHR14269:SF4">
    <property type="entry name" value="CAT EYE SYNDROME CRITICAL REGION PROTEIN 5"/>
    <property type="match status" value="1"/>
</dbReference>
<dbReference type="InterPro" id="IPR006353">
    <property type="entry name" value="HAD-SF_hydro_IIA_CECR5"/>
</dbReference>
<dbReference type="InterPro" id="IPR006357">
    <property type="entry name" value="HAD-SF_hydro_IIA"/>
</dbReference>
<dbReference type="Proteomes" id="UP001497497">
    <property type="component" value="Unassembled WGS sequence"/>
</dbReference>
<evidence type="ECO:0000313" key="3">
    <source>
        <dbReference type="EMBL" id="CAL1537490.1"/>
    </source>
</evidence>
<dbReference type="GO" id="GO:0005739">
    <property type="term" value="C:mitochondrion"/>
    <property type="evidence" value="ECO:0007669"/>
    <property type="project" value="TreeGrafter"/>
</dbReference>
<dbReference type="PANTHER" id="PTHR14269">
    <property type="entry name" value="CDP-DIACYLGLYCEROL--GLYCEROL-3-PHOSPHATE 3-PHOSPHATIDYLTRANSFERASE-RELATED"/>
    <property type="match status" value="1"/>
</dbReference>
<dbReference type="FunFam" id="3.40.50.1000:FF:000081">
    <property type="entry name" value="Haloacid dehalogenase like hydrolase domain containing 5"/>
    <property type="match status" value="1"/>
</dbReference>
<dbReference type="InterPro" id="IPR023214">
    <property type="entry name" value="HAD_sf"/>
</dbReference>
<dbReference type="Pfam" id="PF13344">
    <property type="entry name" value="Hydrolase_6"/>
    <property type="match status" value="1"/>
</dbReference>
<keyword evidence="4" id="KW-1185">Reference proteome</keyword>
<dbReference type="AlphaFoldDB" id="A0AAV2HVP3"/>
<proteinExistence type="predicted"/>
<organism evidence="3 4">
    <name type="scientific">Lymnaea stagnalis</name>
    <name type="common">Great pond snail</name>
    <name type="synonym">Helix stagnalis</name>
    <dbReference type="NCBI Taxonomy" id="6523"/>
    <lineage>
        <taxon>Eukaryota</taxon>
        <taxon>Metazoa</taxon>
        <taxon>Spiralia</taxon>
        <taxon>Lophotrochozoa</taxon>
        <taxon>Mollusca</taxon>
        <taxon>Gastropoda</taxon>
        <taxon>Heterobranchia</taxon>
        <taxon>Euthyneura</taxon>
        <taxon>Panpulmonata</taxon>
        <taxon>Hygrophila</taxon>
        <taxon>Lymnaeoidea</taxon>
        <taxon>Lymnaeidae</taxon>
        <taxon>Lymnaea</taxon>
    </lineage>
</organism>
<dbReference type="InterPro" id="IPR050324">
    <property type="entry name" value="CDP-alcohol_PTase-I"/>
</dbReference>
<keyword evidence="1" id="KW-0732">Signal</keyword>
<comment type="caution">
    <text evidence="3">The sequence shown here is derived from an EMBL/GenBank/DDBJ whole genome shotgun (WGS) entry which is preliminary data.</text>
</comment>
<gene>
    <name evidence="3" type="ORF">GSLYS_00011403001</name>
</gene>
<reference evidence="3 4" key="1">
    <citation type="submission" date="2024-04" db="EMBL/GenBank/DDBJ databases">
        <authorList>
            <consortium name="Genoscope - CEA"/>
            <person name="William W."/>
        </authorList>
    </citation>
    <scope>NUCLEOTIDE SEQUENCE [LARGE SCALE GENOMIC DNA]</scope>
</reference>